<dbReference type="InterPro" id="IPR016181">
    <property type="entry name" value="Acyl_CoA_acyltransferase"/>
</dbReference>
<evidence type="ECO:0000256" key="2">
    <source>
        <dbReference type="ARBA" id="ARBA00023315"/>
    </source>
</evidence>
<name>A0ABS8J9Y3_9GAMM</name>
<feature type="domain" description="N-acetyltransferase" evidence="3">
    <location>
        <begin position="3"/>
        <end position="160"/>
    </location>
</feature>
<dbReference type="InterPro" id="IPR000182">
    <property type="entry name" value="GNAT_dom"/>
</dbReference>
<dbReference type="PANTHER" id="PTHR43877:SF2">
    <property type="entry name" value="AMINOALKYLPHOSPHONATE N-ACETYLTRANSFERASE-RELATED"/>
    <property type="match status" value="1"/>
</dbReference>
<evidence type="ECO:0000313" key="4">
    <source>
        <dbReference type="EMBL" id="MCC7660845.1"/>
    </source>
</evidence>
<sequence length="160" mass="18358">MKTTIRDFQSNDATAFLDIVRELQVFELELYDRMMTPDQIGQWYIDELLNQCRVEDGSILVAIRDGQLIGYATIFKKVEQKGELDEVPFTYAFISHIAILPVARGTGAGKLLLSECEKRAIEAGRKWLRIAVLAKNTIAREIYQNIGFHDHHITMEKPLF</sequence>
<accession>A0ABS8J9Y3</accession>
<dbReference type="Proteomes" id="UP001199135">
    <property type="component" value="Unassembled WGS sequence"/>
</dbReference>
<evidence type="ECO:0000256" key="1">
    <source>
        <dbReference type="ARBA" id="ARBA00022679"/>
    </source>
</evidence>
<dbReference type="InterPro" id="IPR050832">
    <property type="entry name" value="Bact_Acetyltransf"/>
</dbReference>
<dbReference type="Gene3D" id="3.40.630.30">
    <property type="match status" value="1"/>
</dbReference>
<protein>
    <submittedName>
        <fullName evidence="4">GNAT family N-acetyltransferase</fullName>
    </submittedName>
</protein>
<keyword evidence="1" id="KW-0808">Transferase</keyword>
<gene>
    <name evidence="4" type="ORF">FUU20_19190</name>
</gene>
<dbReference type="CDD" id="cd04301">
    <property type="entry name" value="NAT_SF"/>
    <property type="match status" value="1"/>
</dbReference>
<evidence type="ECO:0000313" key="5">
    <source>
        <dbReference type="Proteomes" id="UP001199135"/>
    </source>
</evidence>
<keyword evidence="2" id="KW-0012">Acyltransferase</keyword>
<evidence type="ECO:0000259" key="3">
    <source>
        <dbReference type="PROSITE" id="PS51186"/>
    </source>
</evidence>
<dbReference type="EMBL" id="VOSO01000019">
    <property type="protein sequence ID" value="MCC7660845.1"/>
    <property type="molecule type" value="Genomic_DNA"/>
</dbReference>
<comment type="caution">
    <text evidence="4">The sequence shown here is derived from an EMBL/GenBank/DDBJ whole genome shotgun (WGS) entry which is preliminary data.</text>
</comment>
<dbReference type="SUPFAM" id="SSF55729">
    <property type="entry name" value="Acyl-CoA N-acyltransferases (Nat)"/>
    <property type="match status" value="1"/>
</dbReference>
<dbReference type="PANTHER" id="PTHR43877">
    <property type="entry name" value="AMINOALKYLPHOSPHONATE N-ACETYLTRANSFERASE-RELATED-RELATED"/>
    <property type="match status" value="1"/>
</dbReference>
<reference evidence="4 5" key="1">
    <citation type="submission" date="2019-08" db="EMBL/GenBank/DDBJ databases">
        <title>Genome sequencing of Psyttalia spp.-associated microbial isolates reveals a potentially novel species in the Serratia genus.</title>
        <authorList>
            <person name="Tannieres-Laurent M."/>
            <person name="Sparks M.E."/>
            <person name="Blackburn M.B."/>
            <person name="Gundersen-Rindal D.E."/>
            <person name="Bon M.-C."/>
        </authorList>
    </citation>
    <scope>NUCLEOTIDE SEQUENCE [LARGE SCALE GENOMIC DNA]</scope>
    <source>
        <strain evidence="5">Pon4B</strain>
    </source>
</reference>
<organism evidence="4 5">
    <name type="scientific">Serratia montpellierensis</name>
    <dbReference type="NCBI Taxonomy" id="2598730"/>
    <lineage>
        <taxon>Bacteria</taxon>
        <taxon>Pseudomonadati</taxon>
        <taxon>Pseudomonadota</taxon>
        <taxon>Gammaproteobacteria</taxon>
        <taxon>Enterobacterales</taxon>
        <taxon>Yersiniaceae</taxon>
        <taxon>Serratia</taxon>
    </lineage>
</organism>
<proteinExistence type="predicted"/>
<dbReference type="Pfam" id="PF00583">
    <property type="entry name" value="Acetyltransf_1"/>
    <property type="match status" value="1"/>
</dbReference>
<dbReference type="RefSeq" id="WP_197833426.1">
    <property type="nucleotide sequence ID" value="NZ_VOSN01000013.1"/>
</dbReference>
<dbReference type="PROSITE" id="PS51186">
    <property type="entry name" value="GNAT"/>
    <property type="match status" value="1"/>
</dbReference>
<keyword evidence="5" id="KW-1185">Reference proteome</keyword>